<name>A0AA35CIT4_9FIRM</name>
<evidence type="ECO:0000256" key="4">
    <source>
        <dbReference type="ARBA" id="ARBA00023134"/>
    </source>
</evidence>
<dbReference type="EMBL" id="AP025628">
    <property type="protein sequence ID" value="BDG59244.1"/>
    <property type="molecule type" value="Genomic_DNA"/>
</dbReference>
<evidence type="ECO:0000256" key="2">
    <source>
        <dbReference type="ARBA" id="ARBA00022741"/>
    </source>
</evidence>
<dbReference type="RefSeq" id="WP_264843365.1">
    <property type="nucleotide sequence ID" value="NZ_AP025628.1"/>
</dbReference>
<accession>A0AA35CIT4</accession>
<dbReference type="InterPro" id="IPR027417">
    <property type="entry name" value="P-loop_NTPase"/>
</dbReference>
<evidence type="ECO:0000313" key="7">
    <source>
        <dbReference type="EMBL" id="BDG59244.1"/>
    </source>
</evidence>
<keyword evidence="3" id="KW-0378">Hydrolase</keyword>
<dbReference type="PANTHER" id="PTHR43087">
    <property type="entry name" value="LYSINE/ARGININE/ORNITHINE TRANSPORT SYSTEM KINASE"/>
    <property type="match status" value="1"/>
</dbReference>
<dbReference type="AlphaFoldDB" id="A0AA35CIT4"/>
<dbReference type="Pfam" id="PF03308">
    <property type="entry name" value="MeaB"/>
    <property type="match status" value="2"/>
</dbReference>
<evidence type="ECO:0000256" key="5">
    <source>
        <dbReference type="ARBA" id="ARBA00023186"/>
    </source>
</evidence>
<dbReference type="CDD" id="cd03114">
    <property type="entry name" value="MMAA-like"/>
    <property type="match status" value="1"/>
</dbReference>
<dbReference type="Gene3D" id="1.20.5.170">
    <property type="match status" value="1"/>
</dbReference>
<keyword evidence="4" id="KW-0342">GTP-binding</keyword>
<keyword evidence="8" id="KW-1185">Reference proteome</keyword>
<evidence type="ECO:0000256" key="1">
    <source>
        <dbReference type="ARBA" id="ARBA00009625"/>
    </source>
</evidence>
<dbReference type="Proteomes" id="UP001163687">
    <property type="component" value="Chromosome"/>
</dbReference>
<protein>
    <submittedName>
        <fullName evidence="7">GTPase</fullName>
    </submittedName>
</protein>
<dbReference type="SUPFAM" id="SSF52540">
    <property type="entry name" value="P-loop containing nucleoside triphosphate hydrolases"/>
    <property type="match status" value="1"/>
</dbReference>
<sequence>MQIYERFIQGDRRALARAITLAENGAPEATALIRDVFGRTGRAHVIGVTGPPGAGKSTLVDRLAVALRARGRTVAIVAVDPSSPFSGGAILGDRIRMQHSLADPGIFMRSLASRGHLGGLSLATADVVLLLDAFGFDVILVETVGAGQSEVEIMGLAHTTLVVLVPGLGDDIQAIKAGILEIGDVFAVNKADREGADRTVTEIEMMLDLGHVGEPGMNRWPQDARVPAAAGYQGLERLDPRGHHADLHALPEGVARGPAAATGLMTAAMRHTAARHGLPAPGAISWRPPVVRTVARDDRGTEELVDRLLEHLAFLRESGRWDARLRLDAEARLRELVSLYATRAVLGRASESGDLERLAGAVAAREVDPYTAAETLLSRHLGEPPG</sequence>
<evidence type="ECO:0000313" key="8">
    <source>
        <dbReference type="Proteomes" id="UP001163687"/>
    </source>
</evidence>
<feature type="domain" description="AAA+ ATPase" evidence="6">
    <location>
        <begin position="42"/>
        <end position="186"/>
    </location>
</feature>
<keyword evidence="5" id="KW-0143">Chaperone</keyword>
<gene>
    <name evidence="7" type="ORF">caldi_03340</name>
</gene>
<organism evidence="7 8">
    <name type="scientific">Caldinitratiruptor microaerophilus</name>
    <dbReference type="NCBI Taxonomy" id="671077"/>
    <lineage>
        <taxon>Bacteria</taxon>
        <taxon>Bacillati</taxon>
        <taxon>Bacillota</taxon>
        <taxon>Clostridia</taxon>
        <taxon>Eubacteriales</taxon>
        <taxon>Symbiobacteriaceae</taxon>
        <taxon>Caldinitratiruptor</taxon>
    </lineage>
</organism>
<keyword evidence="2" id="KW-0547">Nucleotide-binding</keyword>
<dbReference type="KEGG" id="cmic:caldi_03340"/>
<dbReference type="GO" id="GO:0005525">
    <property type="term" value="F:GTP binding"/>
    <property type="evidence" value="ECO:0007669"/>
    <property type="project" value="UniProtKB-KW"/>
</dbReference>
<dbReference type="PANTHER" id="PTHR43087:SF1">
    <property type="entry name" value="LAO_AO TRANSPORT SYSTEM ATPASE"/>
    <property type="match status" value="1"/>
</dbReference>
<evidence type="ECO:0000259" key="6">
    <source>
        <dbReference type="SMART" id="SM00382"/>
    </source>
</evidence>
<dbReference type="NCBIfam" id="TIGR00750">
    <property type="entry name" value="lao"/>
    <property type="match status" value="1"/>
</dbReference>
<dbReference type="SMART" id="SM00382">
    <property type="entry name" value="AAA"/>
    <property type="match status" value="1"/>
</dbReference>
<dbReference type="InterPro" id="IPR052040">
    <property type="entry name" value="GTPase/Isobutyryl-CoA_mutase"/>
</dbReference>
<comment type="similarity">
    <text evidence="1">Belongs to the SIMIBI class G3E GTPase family. ArgK/MeaB subfamily.</text>
</comment>
<dbReference type="GO" id="GO:0003924">
    <property type="term" value="F:GTPase activity"/>
    <property type="evidence" value="ECO:0007669"/>
    <property type="project" value="InterPro"/>
</dbReference>
<dbReference type="InterPro" id="IPR005129">
    <property type="entry name" value="GTPase_ArgK"/>
</dbReference>
<dbReference type="InterPro" id="IPR003593">
    <property type="entry name" value="AAA+_ATPase"/>
</dbReference>
<proteinExistence type="inferred from homology"/>
<dbReference type="Gene3D" id="3.40.50.300">
    <property type="entry name" value="P-loop containing nucleotide triphosphate hydrolases"/>
    <property type="match status" value="1"/>
</dbReference>
<evidence type="ECO:0000256" key="3">
    <source>
        <dbReference type="ARBA" id="ARBA00022801"/>
    </source>
</evidence>
<reference evidence="7" key="1">
    <citation type="submission" date="2022-03" db="EMBL/GenBank/DDBJ databases">
        <title>Complete genome sequence of Caldinitratiruptor microaerophilus.</title>
        <authorList>
            <person name="Mukaiyama R."/>
            <person name="Nishiyama T."/>
            <person name="Ueda K."/>
        </authorList>
    </citation>
    <scope>NUCLEOTIDE SEQUENCE</scope>
    <source>
        <strain evidence="7">JCM 16183</strain>
    </source>
</reference>